<dbReference type="AlphaFoldDB" id="A0A834VB48"/>
<accession>A0A834VB48</accession>
<reference evidence="3" key="2">
    <citation type="submission" date="2020-01" db="EMBL/GenBank/DDBJ databases">
        <authorList>
            <person name="Korhonen P.K.K."/>
            <person name="Guangxu M.G."/>
            <person name="Wang T.W."/>
            <person name="Stroehlein A.J.S."/>
            <person name="Young N.D."/>
            <person name="Ang C.-S.A."/>
            <person name="Fernando D.W.F."/>
            <person name="Lu H.L."/>
            <person name="Taylor S.T."/>
            <person name="Ehtesham M.E.M."/>
            <person name="Najaraj S.H.N."/>
            <person name="Harsha G.H.G."/>
            <person name="Madugundu A.M."/>
            <person name="Renuse S.R."/>
            <person name="Holt D.H."/>
            <person name="Pandey A.P."/>
            <person name="Papenfuss A.P."/>
            <person name="Gasser R.B.G."/>
            <person name="Fischer K.F."/>
        </authorList>
    </citation>
    <scope>NUCLEOTIDE SEQUENCE</scope>
    <source>
        <strain evidence="3">SSS_KF_BRIS2020</strain>
    </source>
</reference>
<reference evidence="4" key="3">
    <citation type="submission" date="2022-06" db="UniProtKB">
        <authorList>
            <consortium name="EnsemblMetazoa"/>
        </authorList>
    </citation>
    <scope>IDENTIFICATION</scope>
</reference>
<organism evidence="3">
    <name type="scientific">Sarcoptes scabiei</name>
    <name type="common">Itch mite</name>
    <name type="synonym">Acarus scabiei</name>
    <dbReference type="NCBI Taxonomy" id="52283"/>
    <lineage>
        <taxon>Eukaryota</taxon>
        <taxon>Metazoa</taxon>
        <taxon>Ecdysozoa</taxon>
        <taxon>Arthropoda</taxon>
        <taxon>Chelicerata</taxon>
        <taxon>Arachnida</taxon>
        <taxon>Acari</taxon>
        <taxon>Acariformes</taxon>
        <taxon>Sarcoptiformes</taxon>
        <taxon>Astigmata</taxon>
        <taxon>Psoroptidia</taxon>
        <taxon>Sarcoptoidea</taxon>
        <taxon>Sarcoptidae</taxon>
        <taxon>Sarcoptinae</taxon>
        <taxon>Sarcoptes</taxon>
    </lineage>
</organism>
<reference evidence="5" key="1">
    <citation type="journal article" date="2020" name="PLoS Negl. Trop. Dis.">
        <title>High-quality nuclear genome for Sarcoptes scabiei-A critical resource for a neglected parasite.</title>
        <authorList>
            <person name="Korhonen P.K."/>
            <person name="Gasser R.B."/>
            <person name="Ma G."/>
            <person name="Wang T."/>
            <person name="Stroehlein A.J."/>
            <person name="Young N.D."/>
            <person name="Ang C.S."/>
            <person name="Fernando D.D."/>
            <person name="Lu H.C."/>
            <person name="Taylor S."/>
            <person name="Reynolds S.L."/>
            <person name="Mofiz E."/>
            <person name="Najaraj S.H."/>
            <person name="Gowda H."/>
            <person name="Madugundu A."/>
            <person name="Renuse S."/>
            <person name="Holt D."/>
            <person name="Pandey A."/>
            <person name="Papenfuss A.T."/>
            <person name="Fischer K."/>
        </authorList>
    </citation>
    <scope>NUCLEOTIDE SEQUENCE [LARGE SCALE GENOMIC DNA]</scope>
</reference>
<gene>
    <name evidence="3" type="ORF">SSS_4264</name>
</gene>
<proteinExistence type="predicted"/>
<evidence type="ECO:0000256" key="2">
    <source>
        <dbReference type="SAM" id="SignalP"/>
    </source>
</evidence>
<evidence type="ECO:0000313" key="4">
    <source>
        <dbReference type="EnsemblMetazoa" id="KAF7490216.1"/>
    </source>
</evidence>
<sequence length="378" mass="42375">MRFKLNSTNKLLVLVALNLIVLLVEQICSVQTRRIIDRRQQFVPTTNEFHNVINPLQVVHRQSQKLPSLFSGPLVLAAFLFALPLIPSLMMAPLAVAGLPSAFHSITSLMSGMTQGKPIQSFIDPVFNSADNQSLAFINQPIRKQLNMLRTVAKTFRVVMNKRYSSPTKNDNAVPETPSSLTNEIIESNKYGPEIVDLIETAASSTVDPSNTNGSLSVVTSSTLTEPTNLQQDTNSSTPMNSLVELINSANQMEKSIRGMDALYRSLRDIYSVIRNGLRRYEITDSECQSRIVCEIHQKIISRNKLLKTFSMSALDILNLERHIDSWSSLNQKSKEVIKFYINAAKIGFADKDCNKAFRNCPTLPGRSLRKMLLKRFV</sequence>
<protein>
    <submittedName>
        <fullName evidence="3 4">Uncharacterized protein</fullName>
    </submittedName>
</protein>
<dbReference type="InterPro" id="IPR006631">
    <property type="entry name" value="DM4_12"/>
</dbReference>
<feature type="chain" id="PRO_5038259462" evidence="2">
    <location>
        <begin position="27"/>
        <end position="378"/>
    </location>
</feature>
<feature type="transmembrane region" description="Helical" evidence="1">
    <location>
        <begin position="74"/>
        <end position="103"/>
    </location>
</feature>
<evidence type="ECO:0000313" key="5">
    <source>
        <dbReference type="Proteomes" id="UP000070412"/>
    </source>
</evidence>
<keyword evidence="1" id="KW-0472">Membrane</keyword>
<evidence type="ECO:0000313" key="3">
    <source>
        <dbReference type="EMBL" id="KAF7490216.1"/>
    </source>
</evidence>
<feature type="signal peptide" evidence="2">
    <location>
        <begin position="1"/>
        <end position="26"/>
    </location>
</feature>
<keyword evidence="5" id="KW-1185">Reference proteome</keyword>
<keyword evidence="2" id="KW-0732">Signal</keyword>
<dbReference type="OrthoDB" id="6516979at2759"/>
<dbReference type="Proteomes" id="UP000070412">
    <property type="component" value="Unassembled WGS sequence"/>
</dbReference>
<dbReference type="EMBL" id="WVUK01000062">
    <property type="protein sequence ID" value="KAF7490216.1"/>
    <property type="molecule type" value="Genomic_DNA"/>
</dbReference>
<name>A0A834VB48_SARSC</name>
<keyword evidence="1" id="KW-1133">Transmembrane helix</keyword>
<keyword evidence="1" id="KW-0812">Transmembrane</keyword>
<dbReference type="EnsemblMetazoa" id="SSS_4264s_mrna">
    <property type="protein sequence ID" value="KAF7490216.1"/>
    <property type="gene ID" value="SSS_4264"/>
</dbReference>
<dbReference type="Pfam" id="PF07841">
    <property type="entry name" value="DM4_12"/>
    <property type="match status" value="1"/>
</dbReference>
<evidence type="ECO:0000256" key="1">
    <source>
        <dbReference type="SAM" id="Phobius"/>
    </source>
</evidence>